<reference evidence="1 2" key="1">
    <citation type="submission" date="2007-03" db="EMBL/GenBank/DDBJ databases">
        <title>Complete sequence of plasmid pBVIE03 of Burkholderia vietnamiensis G4.</title>
        <authorList>
            <consortium name="US DOE Joint Genome Institute"/>
            <person name="Copeland A."/>
            <person name="Lucas S."/>
            <person name="Lapidus A."/>
            <person name="Barry K."/>
            <person name="Detter J.C."/>
            <person name="Glavina del Rio T."/>
            <person name="Hammon N."/>
            <person name="Israni S."/>
            <person name="Dalin E."/>
            <person name="Tice H."/>
            <person name="Pitluck S."/>
            <person name="Chain P."/>
            <person name="Malfatti S."/>
            <person name="Shin M."/>
            <person name="Vergez L."/>
            <person name="Schmutz J."/>
            <person name="Larimer F."/>
            <person name="Land M."/>
            <person name="Hauser L."/>
            <person name="Kyrpides N."/>
            <person name="Tiedje J."/>
            <person name="Richardson P."/>
        </authorList>
    </citation>
    <scope>NUCLEOTIDE SEQUENCE [LARGE SCALE GENOMIC DNA]</scope>
    <source>
        <strain evidence="2">G4 / LMG 22486</strain>
        <plasmid evidence="1 2">pBVIE03</plasmid>
    </source>
</reference>
<organism evidence="1 2">
    <name type="scientific">Burkholderia vietnamiensis (strain G4 / LMG 22486)</name>
    <name type="common">Burkholderia cepacia (strain R1808)</name>
    <dbReference type="NCBI Taxonomy" id="269482"/>
    <lineage>
        <taxon>Bacteria</taxon>
        <taxon>Pseudomonadati</taxon>
        <taxon>Pseudomonadota</taxon>
        <taxon>Betaproteobacteria</taxon>
        <taxon>Burkholderiales</taxon>
        <taxon>Burkholderiaceae</taxon>
        <taxon>Burkholderia</taxon>
        <taxon>Burkholderia cepacia complex</taxon>
    </lineage>
</organism>
<accession>A4JV93</accession>
<evidence type="ECO:0000313" key="1">
    <source>
        <dbReference type="EMBL" id="ABO60196.1"/>
    </source>
</evidence>
<protein>
    <submittedName>
        <fullName evidence="1">Uncharacterized protein</fullName>
    </submittedName>
</protein>
<dbReference type="HOGENOM" id="CLU_2599359_0_0_4"/>
<proteinExistence type="predicted"/>
<evidence type="ECO:0000313" key="2">
    <source>
        <dbReference type="Proteomes" id="UP000002287"/>
    </source>
</evidence>
<name>A4JV93_BURVG</name>
<geneLocation type="plasmid" evidence="1 2">
    <name>pBVIE03</name>
</geneLocation>
<dbReference type="KEGG" id="bvi:Bcep1808_7319"/>
<dbReference type="Proteomes" id="UP000002287">
    <property type="component" value="Plasmid pBVIE03"/>
</dbReference>
<gene>
    <name evidence="1" type="ordered locus">Bcep1808_7319</name>
</gene>
<sequence length="79" mass="8694">MTSPPLKPMRGLMEIGQSRSYAGLLSGSLDEAGFGVVGLRYRENRERLFFDFSFFAKTAPGRRQLTASLPPVCLIPCPS</sequence>
<dbReference type="AlphaFoldDB" id="A4JV93"/>
<dbReference type="EMBL" id="CP000619">
    <property type="protein sequence ID" value="ABO60196.1"/>
    <property type="molecule type" value="Genomic_DNA"/>
</dbReference>
<keyword evidence="1" id="KW-0614">Plasmid</keyword>